<accession>A0A849IDI4</accession>
<dbReference type="AlphaFoldDB" id="A0A849IDI4"/>
<dbReference type="EMBL" id="JABEPP010000005">
    <property type="protein sequence ID" value="NNM74275.1"/>
    <property type="molecule type" value="Genomic_DNA"/>
</dbReference>
<organism evidence="2 3">
    <name type="scientific">Enterovirga aerilata</name>
    <dbReference type="NCBI Taxonomy" id="2730920"/>
    <lineage>
        <taxon>Bacteria</taxon>
        <taxon>Pseudomonadati</taxon>
        <taxon>Pseudomonadota</taxon>
        <taxon>Alphaproteobacteria</taxon>
        <taxon>Hyphomicrobiales</taxon>
        <taxon>Methylobacteriaceae</taxon>
        <taxon>Enterovirga</taxon>
    </lineage>
</organism>
<feature type="region of interest" description="Disordered" evidence="1">
    <location>
        <begin position="426"/>
        <end position="445"/>
    </location>
</feature>
<dbReference type="Proteomes" id="UP000564885">
    <property type="component" value="Unassembled WGS sequence"/>
</dbReference>
<proteinExistence type="predicted"/>
<dbReference type="PANTHER" id="PTHR30528">
    <property type="entry name" value="CYTOPLASMIC PROTEIN"/>
    <property type="match status" value="1"/>
</dbReference>
<dbReference type="PANTHER" id="PTHR30528:SF0">
    <property type="entry name" value="CYTOPLASMIC PROTEIN"/>
    <property type="match status" value="1"/>
</dbReference>
<evidence type="ECO:0000313" key="2">
    <source>
        <dbReference type="EMBL" id="NNM74275.1"/>
    </source>
</evidence>
<evidence type="ECO:0000256" key="1">
    <source>
        <dbReference type="SAM" id="MobiDB-lite"/>
    </source>
</evidence>
<keyword evidence="3" id="KW-1185">Reference proteome</keyword>
<protein>
    <submittedName>
        <fullName evidence="2">Winged helix-turn-helix domain-containing protein</fullName>
    </submittedName>
</protein>
<dbReference type="Pfam" id="PF06224">
    <property type="entry name" value="AlkZ-like"/>
    <property type="match status" value="1"/>
</dbReference>
<reference evidence="2 3" key="1">
    <citation type="submission" date="2020-04" db="EMBL/GenBank/DDBJ databases">
        <title>Enterovirga sp. isolate from soil.</title>
        <authorList>
            <person name="Chea S."/>
            <person name="Kim D.-U."/>
        </authorList>
    </citation>
    <scope>NUCLEOTIDE SEQUENCE [LARGE SCALE GENOMIC DNA]</scope>
    <source>
        <strain evidence="2 3">DB1703</strain>
    </source>
</reference>
<evidence type="ECO:0000313" key="3">
    <source>
        <dbReference type="Proteomes" id="UP000564885"/>
    </source>
</evidence>
<gene>
    <name evidence="2" type="ORF">HJG44_18105</name>
</gene>
<comment type="caution">
    <text evidence="2">The sequence shown here is derived from an EMBL/GenBank/DDBJ whole genome shotgun (WGS) entry which is preliminary data.</text>
</comment>
<dbReference type="InterPro" id="IPR009351">
    <property type="entry name" value="AlkZ-like"/>
</dbReference>
<sequence>MPTASSASRTRSPSRGAARISAELPGGAAAEAELEAVARLPRARERIGAAQARRIALAACGFGERRAEQPGFRRVSRVTERLGLVQIDSVNVLARAHLVPFFSRLGPYDTAHLDRLAYGGKRRRLFEYWGHEASLIRVELQPHLRWRMERARAGQGIYRGLAKLRAEQPAFIDAVLDEVRRAGPLAARDLADGGRGRGSWWGWSEGKRALEWLFWAGLLTTRTRRPGFDRVYDLPERVLPPEIVAAPTPEPAEAQRELLRTAARALGIATERDLRDYFRLTPEDGRTALAGLVEAGELMPVEVAGWSNPAYLDPNARFPRRIKAAALVSPFDPLMWERSRAERLFGFRYRIEIYTTAHKREHGYYVLPFLLGDRIAARLDLKADRQASRLLVLSQHLEPGTDPAEIRPPLERELGDMARWLGLAGTDWPKPALTRPALASPAQEL</sequence>
<name>A0A849IDI4_9HYPH</name>
<feature type="region of interest" description="Disordered" evidence="1">
    <location>
        <begin position="1"/>
        <end position="22"/>
    </location>
</feature>